<dbReference type="Proteomes" id="UP000796880">
    <property type="component" value="Unassembled WGS sequence"/>
</dbReference>
<proteinExistence type="predicted"/>
<dbReference type="EMBL" id="VOIH02000002">
    <property type="protein sequence ID" value="KAF3455081.1"/>
    <property type="molecule type" value="Genomic_DNA"/>
</dbReference>
<reference evidence="2" key="1">
    <citation type="submission" date="2020-03" db="EMBL/GenBank/DDBJ databases">
        <title>A high-quality chromosome-level genome assembly of a woody plant with both climbing and erect habits, Rhamnella rubrinervis.</title>
        <authorList>
            <person name="Lu Z."/>
            <person name="Yang Y."/>
            <person name="Zhu X."/>
            <person name="Sun Y."/>
        </authorList>
    </citation>
    <scope>NUCLEOTIDE SEQUENCE</scope>
    <source>
        <strain evidence="2">BYM</strain>
        <tissue evidence="2">Leaf</tissue>
    </source>
</reference>
<accession>A0A8K0HM96</accession>
<feature type="region of interest" description="Disordered" evidence="1">
    <location>
        <begin position="1"/>
        <end position="77"/>
    </location>
</feature>
<organism evidence="2 3">
    <name type="scientific">Rhamnella rubrinervis</name>
    <dbReference type="NCBI Taxonomy" id="2594499"/>
    <lineage>
        <taxon>Eukaryota</taxon>
        <taxon>Viridiplantae</taxon>
        <taxon>Streptophyta</taxon>
        <taxon>Embryophyta</taxon>
        <taxon>Tracheophyta</taxon>
        <taxon>Spermatophyta</taxon>
        <taxon>Magnoliopsida</taxon>
        <taxon>eudicotyledons</taxon>
        <taxon>Gunneridae</taxon>
        <taxon>Pentapetalae</taxon>
        <taxon>rosids</taxon>
        <taxon>fabids</taxon>
        <taxon>Rosales</taxon>
        <taxon>Rhamnaceae</taxon>
        <taxon>rhamnoid group</taxon>
        <taxon>Rhamneae</taxon>
        <taxon>Rhamnella</taxon>
    </lineage>
</organism>
<keyword evidence="3" id="KW-1185">Reference proteome</keyword>
<name>A0A8K0HM96_9ROSA</name>
<dbReference type="AlphaFoldDB" id="A0A8K0HM96"/>
<evidence type="ECO:0000313" key="2">
    <source>
        <dbReference type="EMBL" id="KAF3455081.1"/>
    </source>
</evidence>
<evidence type="ECO:0000256" key="1">
    <source>
        <dbReference type="SAM" id="MobiDB-lite"/>
    </source>
</evidence>
<feature type="compositionally biased region" description="Low complexity" evidence="1">
    <location>
        <begin position="57"/>
        <end position="70"/>
    </location>
</feature>
<sequence>MENPGGFDFHQKPKPNPPPKRGQIKIRIFKEVFQLGRRVASGSSRGPEPDRNENGKSLSSTPPTPANTSSRYASDAD</sequence>
<gene>
    <name evidence="2" type="ORF">FNV43_RR05529</name>
</gene>
<protein>
    <submittedName>
        <fullName evidence="2">Uncharacterized protein</fullName>
    </submittedName>
</protein>
<comment type="caution">
    <text evidence="2">The sequence shown here is derived from an EMBL/GenBank/DDBJ whole genome shotgun (WGS) entry which is preliminary data.</text>
</comment>
<evidence type="ECO:0000313" key="3">
    <source>
        <dbReference type="Proteomes" id="UP000796880"/>
    </source>
</evidence>